<evidence type="ECO:0000313" key="2">
    <source>
        <dbReference type="Proteomes" id="UP001479520"/>
    </source>
</evidence>
<dbReference type="PANTHER" id="PTHR17985:SF8">
    <property type="entry name" value="TRANSPORT AND GOLGI ORGANIZATION PROTEIN 2 HOMOLOG"/>
    <property type="match status" value="1"/>
</dbReference>
<dbReference type="Proteomes" id="UP001479520">
    <property type="component" value="Chromosome"/>
</dbReference>
<dbReference type="EMBL" id="CP151406">
    <property type="protein sequence ID" value="WZJ20302.1"/>
    <property type="molecule type" value="Genomic_DNA"/>
</dbReference>
<dbReference type="PANTHER" id="PTHR17985">
    <property type="entry name" value="SER/THR-RICH PROTEIN T10 IN DGCR REGION"/>
    <property type="match status" value="1"/>
</dbReference>
<reference evidence="1 2" key="1">
    <citation type="submission" date="2024-04" db="EMBL/GenBank/DDBJ databases">
        <title>Dissimilatory iodate-reducing microorganisms contribute to the enrichment of iodine in groundwater.</title>
        <authorList>
            <person name="Jiang Z."/>
        </authorList>
    </citation>
    <scope>NUCLEOTIDE SEQUENCE [LARGE SCALE GENOMIC DNA]</scope>
    <source>
        <strain evidence="1 2">NCP973</strain>
    </source>
</reference>
<protein>
    <submittedName>
        <fullName evidence="1">NRDE family protein</fullName>
    </submittedName>
</protein>
<gene>
    <name evidence="1" type="ORF">AADV58_10080</name>
</gene>
<proteinExistence type="predicted"/>
<evidence type="ECO:0000313" key="1">
    <source>
        <dbReference type="EMBL" id="WZJ20302.1"/>
    </source>
</evidence>
<dbReference type="RefSeq" id="WP_341743074.1">
    <property type="nucleotide sequence ID" value="NZ_CP151406.1"/>
</dbReference>
<dbReference type="Pfam" id="PF05742">
    <property type="entry name" value="TANGO2"/>
    <property type="match status" value="1"/>
</dbReference>
<keyword evidence="2" id="KW-1185">Reference proteome</keyword>
<accession>A0ABZ2XEB0</accession>
<organism evidence="1 2">
    <name type="scientific">Azonexus hydrophilus</name>
    <dbReference type="NCBI Taxonomy" id="418702"/>
    <lineage>
        <taxon>Bacteria</taxon>
        <taxon>Pseudomonadati</taxon>
        <taxon>Pseudomonadota</taxon>
        <taxon>Betaproteobacteria</taxon>
        <taxon>Rhodocyclales</taxon>
        <taxon>Azonexaceae</taxon>
        <taxon>Azonexus</taxon>
    </lineage>
</organism>
<name>A0ABZ2XEB0_9RHOO</name>
<sequence length="249" mass="27337">MCLILVGWQVHPAYPLVVAANRDEFHARPTAPAAFWDDDARVFGGRDLEAGGTWLGATRDGRFAAVTNVREPGATKGKRSRGELTARFLLDQQAAQIYAEALTPGDYSGFNLLLADRETLVYASNRDPGHQILNPGVYGLSNHRLDTPWPKLLKARESFSRALDRLPDETAFFELLADRSIEADDRLPDTGVPLAWERLLSAVFVQSPDYGTRASTLLLRNAAGDMVLYEKSFAADGSQTQSSRISTAV</sequence>
<dbReference type="InterPro" id="IPR008551">
    <property type="entry name" value="TANGO2"/>
</dbReference>